<protein>
    <recommendedName>
        <fullName evidence="4">Integrase</fullName>
    </recommendedName>
</protein>
<dbReference type="Gene3D" id="1.10.443.10">
    <property type="entry name" value="Intergrase catalytic core"/>
    <property type="match status" value="1"/>
</dbReference>
<accession>A0A4R0IW98</accession>
<dbReference type="InterPro" id="IPR011010">
    <property type="entry name" value="DNA_brk_join_enz"/>
</dbReference>
<dbReference type="RefSeq" id="WP_131497849.1">
    <property type="nucleotide sequence ID" value="NZ_SJKC01000003.1"/>
</dbReference>
<proteinExistence type="predicted"/>
<dbReference type="EMBL" id="SJKC01000003">
    <property type="protein sequence ID" value="TCC35876.1"/>
    <property type="molecule type" value="Genomic_DNA"/>
</dbReference>
<dbReference type="GO" id="GO:0015074">
    <property type="term" value="P:DNA integration"/>
    <property type="evidence" value="ECO:0007669"/>
    <property type="project" value="InterPro"/>
</dbReference>
<name>A0A4R0IW98_9ACTN</name>
<dbReference type="AlphaFoldDB" id="A0A4R0IW98"/>
<dbReference type="GO" id="GO:0006310">
    <property type="term" value="P:DNA recombination"/>
    <property type="evidence" value="ECO:0007669"/>
    <property type="project" value="UniProtKB-KW"/>
</dbReference>
<reference evidence="2 3" key="1">
    <citation type="submission" date="2019-02" db="EMBL/GenBank/DDBJ databases">
        <title>Kribbella capetownensis sp. nov. and Kribbella speibonae sp. nov., isolated from soil.</title>
        <authorList>
            <person name="Curtis S.M."/>
            <person name="Norton I."/>
            <person name="Everest G.J."/>
            <person name="Meyers P.R."/>
        </authorList>
    </citation>
    <scope>NUCLEOTIDE SEQUENCE [LARGE SCALE GENOMIC DNA]</scope>
    <source>
        <strain evidence="2 3">YM55</strain>
    </source>
</reference>
<evidence type="ECO:0000313" key="3">
    <source>
        <dbReference type="Proteomes" id="UP000294225"/>
    </source>
</evidence>
<organism evidence="2 3">
    <name type="scientific">Kribbella speibonae</name>
    <dbReference type="NCBI Taxonomy" id="1572660"/>
    <lineage>
        <taxon>Bacteria</taxon>
        <taxon>Bacillati</taxon>
        <taxon>Actinomycetota</taxon>
        <taxon>Actinomycetes</taxon>
        <taxon>Propionibacteriales</taxon>
        <taxon>Kribbellaceae</taxon>
        <taxon>Kribbella</taxon>
    </lineage>
</organism>
<evidence type="ECO:0000313" key="2">
    <source>
        <dbReference type="EMBL" id="TCC35876.1"/>
    </source>
</evidence>
<dbReference type="SUPFAM" id="SSF56349">
    <property type="entry name" value="DNA breaking-rejoining enzymes"/>
    <property type="match status" value="1"/>
</dbReference>
<keyword evidence="1" id="KW-0233">DNA recombination</keyword>
<dbReference type="GO" id="GO:0003677">
    <property type="term" value="F:DNA binding"/>
    <property type="evidence" value="ECO:0007669"/>
    <property type="project" value="InterPro"/>
</dbReference>
<dbReference type="InterPro" id="IPR013762">
    <property type="entry name" value="Integrase-like_cat_sf"/>
</dbReference>
<dbReference type="Proteomes" id="UP000294225">
    <property type="component" value="Unassembled WGS sequence"/>
</dbReference>
<sequence length="637" mass="70894">MTERSIWFGDLAPTWSLALREACGFLAQPTHPALVDAGVVWRARTRALNGITDTAFHLATIARWATARGTERPADLTQADADDLLFALAAGTHRPHGRPVKPTSKRAYIEALRLLDELAPALTGPGGLTFFPWPGRTTINVSGDAAPVENLTAPLPWEVWSSTVAAAWSFIDRFSDDIIRAHEIARSLPERPRGPYGQRAKRVLEEHLEHGGKIPLHTGFARSPRPRGRPNKLLLAILLRINPSILNPTHHSYNQRMDELLDELATDPARTSFGGVTEATVRIELPDGTRVPWVSELGRREIEYLISVLRAACYVLIAALTGMRDSELQALAGNCVTQTDGLPALTGEQFKGERGDHARERSWWAPTPVIKAVQVLTRITLNPEKLFARSASELSAYPPTRDVRRLIEFVNADPSERPGRGPDLGLSKVPAGRHKINQLTLRRSFAVYASTHPTAELGLGIQLGHCALRMTSGYYTDGQRVAVGIYNDERRNVAREQVRRIVQGEQRAVGALRKEVDRQFNALVVSNPDQADRIVKQLGDNLHLGLMNDCVYNRLNAPRACADGPKLVNHKCIAHNCGNATWTTAHALAISAHVRRLEDFIDGDRIHPELRTEYERERRFYVELLRDLHYNQEEFGA</sequence>
<evidence type="ECO:0000256" key="1">
    <source>
        <dbReference type="ARBA" id="ARBA00023172"/>
    </source>
</evidence>
<evidence type="ECO:0008006" key="4">
    <source>
        <dbReference type="Google" id="ProtNLM"/>
    </source>
</evidence>
<gene>
    <name evidence="2" type="ORF">E0H92_24570</name>
</gene>
<comment type="caution">
    <text evidence="2">The sequence shown here is derived from an EMBL/GenBank/DDBJ whole genome shotgun (WGS) entry which is preliminary data.</text>
</comment>